<dbReference type="EMBL" id="JAHXPT010000002">
    <property type="protein sequence ID" value="MBW6409337.1"/>
    <property type="molecule type" value="Genomic_DNA"/>
</dbReference>
<organism evidence="6 7">
    <name type="scientific">Clostridium weizhouense</name>
    <dbReference type="NCBI Taxonomy" id="2859781"/>
    <lineage>
        <taxon>Bacteria</taxon>
        <taxon>Bacillati</taxon>
        <taxon>Bacillota</taxon>
        <taxon>Clostridia</taxon>
        <taxon>Eubacteriales</taxon>
        <taxon>Clostridiaceae</taxon>
        <taxon>Clostridium</taxon>
    </lineage>
</organism>
<dbReference type="Proteomes" id="UP001519921">
    <property type="component" value="Unassembled WGS sequence"/>
</dbReference>
<comment type="caution">
    <text evidence="6">The sequence shown here is derived from an EMBL/GenBank/DDBJ whole genome shotgun (WGS) entry which is preliminary data.</text>
</comment>
<dbReference type="InterPro" id="IPR038729">
    <property type="entry name" value="Rad50/SbcC_AAA"/>
</dbReference>
<accession>A0ABS7AL02</accession>
<dbReference type="SUPFAM" id="SSF52540">
    <property type="entry name" value="P-loop containing nucleoside triphosphate hydrolases"/>
    <property type="match status" value="1"/>
</dbReference>
<dbReference type="InterPro" id="IPR027417">
    <property type="entry name" value="P-loop_NTPase"/>
</dbReference>
<dbReference type="Gene3D" id="3.40.50.300">
    <property type="entry name" value="P-loop containing nucleotide triphosphate hydrolases"/>
    <property type="match status" value="2"/>
</dbReference>
<feature type="coiled-coil region" evidence="4">
    <location>
        <begin position="968"/>
        <end position="1002"/>
    </location>
</feature>
<protein>
    <recommendedName>
        <fullName evidence="3">Nuclease SbcCD subunit C</fullName>
    </recommendedName>
</protein>
<dbReference type="Pfam" id="PF13558">
    <property type="entry name" value="SbcC_Walker_B"/>
    <property type="match status" value="1"/>
</dbReference>
<keyword evidence="4" id="KW-0175">Coiled coil</keyword>
<feature type="domain" description="Rad50/SbcC-type AAA" evidence="5">
    <location>
        <begin position="5"/>
        <end position="236"/>
    </location>
</feature>
<proteinExistence type="inferred from homology"/>
<feature type="coiled-coil region" evidence="4">
    <location>
        <begin position="513"/>
        <end position="561"/>
    </location>
</feature>
<feature type="coiled-coil region" evidence="4">
    <location>
        <begin position="440"/>
        <end position="467"/>
    </location>
</feature>
<dbReference type="Pfam" id="PF13476">
    <property type="entry name" value="AAA_23"/>
    <property type="match status" value="1"/>
</dbReference>
<evidence type="ECO:0000256" key="3">
    <source>
        <dbReference type="ARBA" id="ARBA00013368"/>
    </source>
</evidence>
<name>A0ABS7AL02_9CLOT</name>
<gene>
    <name evidence="6" type="ORF">KYD98_04470</name>
</gene>
<keyword evidence="7" id="KW-1185">Reference proteome</keyword>
<feature type="coiled-coil region" evidence="4">
    <location>
        <begin position="309"/>
        <end position="336"/>
    </location>
</feature>
<sequence>MRPIELRVKGLNSFIEEQKVDFNKLTERGLFGIFGPTGSGKSTILDGITLALYGEVSRKSSNYINTNCDSLNVSFEFQISGSEVKRYVVSREFKRDNKTGNPRSSRAKIIDITNETEEVLADKVRSVTERCEEIIGLGLDDFTRTVVLPQGKFSDFLKLEGKSRREMLERLFNLQKYGNILSVKLSKEINKEKTQNNFLMGELKGYEEINEEKLNLKNEELNETRKRLSSENTELKNIEKIYKDSEEVWNLQIDLNSYKEQEQILNNKATEIEKNKIKLMLGEAALRVNPYILAYENTLKETSETQRKKQILEEVFKNLKLEKEDSEKKLLEIRDKKDKEIPELKLREQRINDAIKEKDALDILDNEIKKVSLKVEVLRERYKKDKNKFGTIENNIKNIDINIKELEEKFESLKIDDNLKAKIQEGLLVSEKYNSCEKNIKSNKEKLINITKEIENLKGKFNELEKVYKEKFNLLNENKEKLDGVIKNSPGKQEDLLILQKNLTECTDKWEKFNQYSDEIEKSKNLIKELESLLLKDNNNKMNIENELSTLKEKYKEFEIENLSFEIRKNLENGQACPVCGSLEHNIESVNNLLIEDLEDKNLVELNNKINSNETNLKLLEQQITIYNTKINSEREKIKEKTSQIETLGEDFKKVSPKNLKEQFINFKKELEEYEIKKETLENILNKLKDENHSLENEINKISTIIKEKEIQLDLINKELGCDEAELNNINEKLNSIKKEIGVRDFKEKSDEIVNIEKERESISKQIKGFRSDFEILIKEKDKIQDEINLITEEGTYARTSLNEKNKNREEKIKIIKSKLEKEVDLIKDLNSISKDKLIILLDSIKKEIEYIGEEFKLIHRLKDTVCIKYEKCNEEYISIVSKENELIKRCGLEKENVSRSLKEENFESIESVKENIITQNEIERLKQEIEKYKEDLSKIKGAIESSVKKLNNREISENEWFNIQNNIREKKNEVELLSEVKIKLEEEFKFIDNKLKELKDLLIKKEKIDHKLALLDDLDKLFKGKKFVEFVALTQLKYISIEASKKLKEITNGNYGLEVDENGKFIIRDYKNGGAERDASTLSGGETFLTSLALALALSSQIQLKGTAPLELFFLDEGFGTLDDNLLEVVMSSLERLHNDKLKVGIISHVESIKNRVPVKLILTPAEAGNGGSKVRLDRS</sequence>
<dbReference type="PANTHER" id="PTHR32114">
    <property type="entry name" value="ABC TRANSPORTER ABCH.3"/>
    <property type="match status" value="1"/>
</dbReference>
<feature type="coiled-coil region" evidence="4">
    <location>
        <begin position="916"/>
        <end position="943"/>
    </location>
</feature>
<dbReference type="RefSeq" id="WP_219778382.1">
    <property type="nucleotide sequence ID" value="NZ_JAHXPT010000002.1"/>
</dbReference>
<reference evidence="6 7" key="1">
    <citation type="submission" date="2021-07" db="EMBL/GenBank/DDBJ databases">
        <title>Clostridium weizhouense sp. nov., an anaerobic bacterium isolated from activated sludge of Petroleum wastewater.</title>
        <authorList>
            <person name="Li Q."/>
        </authorList>
    </citation>
    <scope>NUCLEOTIDE SEQUENCE [LARGE SCALE GENOMIC DNA]</scope>
    <source>
        <strain evidence="6 7">YB-6</strain>
    </source>
</reference>
<evidence type="ECO:0000259" key="5">
    <source>
        <dbReference type="Pfam" id="PF13476"/>
    </source>
</evidence>
<dbReference type="PANTHER" id="PTHR32114:SF2">
    <property type="entry name" value="ABC TRANSPORTER ABCH.3"/>
    <property type="match status" value="1"/>
</dbReference>
<evidence type="ECO:0000256" key="4">
    <source>
        <dbReference type="SAM" id="Coils"/>
    </source>
</evidence>
<feature type="coiled-coil region" evidence="4">
    <location>
        <begin position="603"/>
        <end position="794"/>
    </location>
</feature>
<feature type="coiled-coil region" evidence="4">
    <location>
        <begin position="361"/>
        <end position="416"/>
    </location>
</feature>
<comment type="subunit">
    <text evidence="2">Heterodimer of SbcC and SbcD.</text>
</comment>
<evidence type="ECO:0000313" key="6">
    <source>
        <dbReference type="EMBL" id="MBW6409337.1"/>
    </source>
</evidence>
<comment type="similarity">
    <text evidence="1">Belongs to the SMC family. SbcC subfamily.</text>
</comment>
<evidence type="ECO:0000256" key="1">
    <source>
        <dbReference type="ARBA" id="ARBA00006930"/>
    </source>
</evidence>
<evidence type="ECO:0000313" key="7">
    <source>
        <dbReference type="Proteomes" id="UP001519921"/>
    </source>
</evidence>
<feature type="coiled-coil region" evidence="4">
    <location>
        <begin position="206"/>
        <end position="275"/>
    </location>
</feature>
<evidence type="ECO:0000256" key="2">
    <source>
        <dbReference type="ARBA" id="ARBA00011322"/>
    </source>
</evidence>